<protein>
    <recommendedName>
        <fullName evidence="1">MACPF domain-containing protein</fullName>
    </recommendedName>
</protein>
<evidence type="ECO:0000313" key="2">
    <source>
        <dbReference type="EMBL" id="RZB31423.1"/>
    </source>
</evidence>
<dbReference type="EMBL" id="RPGO01000017">
    <property type="protein sequence ID" value="RZB31423.1"/>
    <property type="molecule type" value="Genomic_DNA"/>
</dbReference>
<dbReference type="PANTHER" id="PTHR48219:SF2">
    <property type="entry name" value="VACUOLAR PROTEIN SORTING-ASSOCIATED PROTEIN 62"/>
    <property type="match status" value="1"/>
</dbReference>
<dbReference type="AlphaFoldDB" id="A0A8B3S4V7"/>
<dbReference type="Pfam" id="PF06101">
    <property type="entry name" value="Vps62"/>
    <property type="match status" value="1"/>
</dbReference>
<comment type="caution">
    <text evidence="2">The sequence shown here is derived from an EMBL/GenBank/DDBJ whole genome shotgun (WGS) entry which is preliminary data.</text>
</comment>
<dbReference type="PROSITE" id="PS51412">
    <property type="entry name" value="MACPF_2"/>
    <property type="match status" value="1"/>
</dbReference>
<name>A0A8B3S4V7_9EURY</name>
<dbReference type="InterPro" id="IPR020864">
    <property type="entry name" value="MACPF"/>
</dbReference>
<dbReference type="Proteomes" id="UP000291831">
    <property type="component" value="Unassembled WGS sequence"/>
</dbReference>
<dbReference type="Pfam" id="PF01823">
    <property type="entry name" value="MACPF"/>
    <property type="match status" value="1"/>
</dbReference>
<accession>A0A8B3S4V7</accession>
<evidence type="ECO:0000313" key="3">
    <source>
        <dbReference type="Proteomes" id="UP000291831"/>
    </source>
</evidence>
<gene>
    <name evidence="2" type="ORF">AEth_00753</name>
</gene>
<reference evidence="3" key="1">
    <citation type="submission" date="2019-01" db="EMBL/GenBank/DDBJ databases">
        <title>Anaerobic oxidation of ethane by archaea from a marine hydrocarbon seep.</title>
        <authorList>
            <person name="Musat F."/>
        </authorList>
    </citation>
    <scope>NUCLEOTIDE SEQUENCE [LARGE SCALE GENOMIC DNA]</scope>
</reference>
<proteinExistence type="predicted"/>
<sequence length="490" mass="54178">MIGWGYDATGHYANAESLTLPVFDFGPFDDIITAPNGKVYALPSSIKESCMFADMSHGNYHRISGETAEEYRKSLSVDVKVSGNYGLFSTSVKTHFSKEEIASFNHTFVTLYHHYDLWRIGLPDIATLSMLPSAKADIDGTSGMSPSGVIRKYGTHVVVSAVIGGRSRYSCFVDRSKYKSETNIVVAVEAAYKGALNLDTSMETQHKEAVKKLKSSARVDFDTIGGKFMPDFDPASFVDWMNSFKEHPVLVDFTKRSLIEIYKLAANEQRRNELRDAFVQYIKDSEKLVPDDIPLLEVEVVSAQSVDRVGSDSGSGARKDLAVYRPKLPEGWYWVGQSGNNNTKLIRVKPLVPGAVMEPLGYQRAWTDAKSGKSHGYSLWNISPQPKYRALGGIARLRTGRTDWGPPHGKEVKGVACVHESLCIEGDIGGMIWNDRGTHARQDGSVWEIKPKGENGIDAHTFFCQGNHSKPSAKVYVIAKGTKVKFVDNS</sequence>
<dbReference type="SMART" id="SM00457">
    <property type="entry name" value="MACPF"/>
    <property type="match status" value="1"/>
</dbReference>
<organism evidence="2 3">
    <name type="scientific">Candidatus Argoarchaeum ethanivorans</name>
    <dbReference type="NCBI Taxonomy" id="2608793"/>
    <lineage>
        <taxon>Archaea</taxon>
        <taxon>Methanobacteriati</taxon>
        <taxon>Methanobacteriota</taxon>
        <taxon>Stenosarchaea group</taxon>
        <taxon>Methanomicrobia</taxon>
        <taxon>Methanosarcinales</taxon>
        <taxon>Methanosarcinales incertae sedis</taxon>
        <taxon>GOM Arc I cluster</taxon>
        <taxon>Candidatus Argoarchaeum</taxon>
    </lineage>
</organism>
<evidence type="ECO:0000259" key="1">
    <source>
        <dbReference type="PROSITE" id="PS51412"/>
    </source>
</evidence>
<dbReference type="PANTHER" id="PTHR48219">
    <property type="entry name" value="VACUOLAR PROTEIN SORTING-ASSOCIATED PROTEIN 62-RELATED"/>
    <property type="match status" value="1"/>
</dbReference>
<feature type="domain" description="MACPF" evidence="1">
    <location>
        <begin position="1"/>
        <end position="289"/>
    </location>
</feature>
<dbReference type="InterPro" id="IPR009291">
    <property type="entry name" value="Vps62"/>
</dbReference>